<organism evidence="3 4">
    <name type="scientific">Entomortierella chlamydospora</name>
    <dbReference type="NCBI Taxonomy" id="101097"/>
    <lineage>
        <taxon>Eukaryota</taxon>
        <taxon>Fungi</taxon>
        <taxon>Fungi incertae sedis</taxon>
        <taxon>Mucoromycota</taxon>
        <taxon>Mortierellomycotina</taxon>
        <taxon>Mortierellomycetes</taxon>
        <taxon>Mortierellales</taxon>
        <taxon>Mortierellaceae</taxon>
        <taxon>Entomortierella</taxon>
    </lineage>
</organism>
<feature type="compositionally biased region" description="Polar residues" evidence="1">
    <location>
        <begin position="170"/>
        <end position="185"/>
    </location>
</feature>
<comment type="caution">
    <text evidence="3">The sequence shown here is derived from an EMBL/GenBank/DDBJ whole genome shotgun (WGS) entry which is preliminary data.</text>
</comment>
<dbReference type="InterPro" id="IPR015915">
    <property type="entry name" value="Kelch-typ_b-propeller"/>
</dbReference>
<protein>
    <submittedName>
        <fullName evidence="3">Uncharacterized protein</fullName>
    </submittedName>
</protein>
<keyword evidence="2" id="KW-0812">Transmembrane</keyword>
<dbReference type="InterPro" id="IPR011043">
    <property type="entry name" value="Gal_Oxase/kelch_b-propeller"/>
</dbReference>
<evidence type="ECO:0000313" key="3">
    <source>
        <dbReference type="EMBL" id="KAF9999412.1"/>
    </source>
</evidence>
<feature type="region of interest" description="Disordered" evidence="1">
    <location>
        <begin position="88"/>
        <end position="120"/>
    </location>
</feature>
<feature type="non-terminal residue" evidence="3">
    <location>
        <position position="1"/>
    </location>
</feature>
<keyword evidence="4" id="KW-1185">Reference proteome</keyword>
<evidence type="ECO:0000256" key="1">
    <source>
        <dbReference type="SAM" id="MobiDB-lite"/>
    </source>
</evidence>
<sequence>YNGTKMILFGGQDTSNNPTNSIYILDLSNQTWTMGNNIDISLSRNGGACASYGDNFIGWGGNYHGTFPSQLSTVVIYNLKFSQWTTQYTVPGSSTSSTSTTGTNSPGSTNTDVSSKSNSTTAPIVGGVVAGVLVLAIGGYFIRRRLKSTEGELAKAELGEREVPMKMQEPQPQQLVNSRSPQFGNQLGYEQIPKSGPQQFYQS</sequence>
<dbReference type="AlphaFoldDB" id="A0A9P6STG7"/>
<feature type="compositionally biased region" description="Low complexity" evidence="1">
    <location>
        <begin position="91"/>
        <end position="111"/>
    </location>
</feature>
<dbReference type="Gene3D" id="2.120.10.80">
    <property type="entry name" value="Kelch-type beta propeller"/>
    <property type="match status" value="1"/>
</dbReference>
<evidence type="ECO:0000256" key="2">
    <source>
        <dbReference type="SAM" id="Phobius"/>
    </source>
</evidence>
<feature type="region of interest" description="Disordered" evidence="1">
    <location>
        <begin position="157"/>
        <end position="203"/>
    </location>
</feature>
<keyword evidence="2" id="KW-0472">Membrane</keyword>
<feature type="transmembrane region" description="Helical" evidence="2">
    <location>
        <begin position="124"/>
        <end position="142"/>
    </location>
</feature>
<dbReference type="SUPFAM" id="SSF50965">
    <property type="entry name" value="Galactose oxidase, central domain"/>
    <property type="match status" value="1"/>
</dbReference>
<gene>
    <name evidence="3" type="ORF">BGZ80_006572</name>
</gene>
<name>A0A9P6STG7_9FUNG</name>
<accession>A0A9P6STG7</accession>
<dbReference type="InterPro" id="IPR006652">
    <property type="entry name" value="Kelch_1"/>
</dbReference>
<dbReference type="Proteomes" id="UP000703661">
    <property type="component" value="Unassembled WGS sequence"/>
</dbReference>
<reference evidence="3" key="1">
    <citation type="journal article" date="2020" name="Fungal Divers.">
        <title>Resolving the Mortierellaceae phylogeny through synthesis of multi-gene phylogenetics and phylogenomics.</title>
        <authorList>
            <person name="Vandepol N."/>
            <person name="Liber J."/>
            <person name="Desiro A."/>
            <person name="Na H."/>
            <person name="Kennedy M."/>
            <person name="Barry K."/>
            <person name="Grigoriev I.V."/>
            <person name="Miller A.N."/>
            <person name="O'Donnell K."/>
            <person name="Stajich J.E."/>
            <person name="Bonito G."/>
        </authorList>
    </citation>
    <scope>NUCLEOTIDE SEQUENCE</scope>
    <source>
        <strain evidence="3">NRRL 2769</strain>
    </source>
</reference>
<dbReference type="EMBL" id="JAAAID010003253">
    <property type="protein sequence ID" value="KAF9999412.1"/>
    <property type="molecule type" value="Genomic_DNA"/>
</dbReference>
<dbReference type="Pfam" id="PF01344">
    <property type="entry name" value="Kelch_1"/>
    <property type="match status" value="1"/>
</dbReference>
<evidence type="ECO:0000313" key="4">
    <source>
        <dbReference type="Proteomes" id="UP000703661"/>
    </source>
</evidence>
<keyword evidence="2" id="KW-1133">Transmembrane helix</keyword>
<proteinExistence type="predicted"/>